<accession>A0A6A6K070</accession>
<organism evidence="1 2">
    <name type="scientific">Westerdykella ornata</name>
    <dbReference type="NCBI Taxonomy" id="318751"/>
    <lineage>
        <taxon>Eukaryota</taxon>
        <taxon>Fungi</taxon>
        <taxon>Dikarya</taxon>
        <taxon>Ascomycota</taxon>
        <taxon>Pezizomycotina</taxon>
        <taxon>Dothideomycetes</taxon>
        <taxon>Pleosporomycetidae</taxon>
        <taxon>Pleosporales</taxon>
        <taxon>Sporormiaceae</taxon>
        <taxon>Westerdykella</taxon>
    </lineage>
</organism>
<evidence type="ECO:0000313" key="2">
    <source>
        <dbReference type="Proteomes" id="UP000800097"/>
    </source>
</evidence>
<dbReference type="PANTHER" id="PTHR38567">
    <property type="entry name" value="DUF4291 DOMAIN-CONTAINING PROTEIN"/>
    <property type="match status" value="1"/>
</dbReference>
<dbReference type="Proteomes" id="UP000800097">
    <property type="component" value="Unassembled WGS sequence"/>
</dbReference>
<dbReference type="PANTHER" id="PTHR38567:SF1">
    <property type="entry name" value="DUF4291 DOMAIN-CONTAINING PROTEIN"/>
    <property type="match status" value="1"/>
</dbReference>
<dbReference type="EMBL" id="ML986484">
    <property type="protein sequence ID" value="KAF2281518.1"/>
    <property type="molecule type" value="Genomic_DNA"/>
</dbReference>
<reference evidence="1" key="1">
    <citation type="journal article" date="2020" name="Stud. Mycol.">
        <title>101 Dothideomycetes genomes: a test case for predicting lifestyles and emergence of pathogens.</title>
        <authorList>
            <person name="Haridas S."/>
            <person name="Albert R."/>
            <person name="Binder M."/>
            <person name="Bloem J."/>
            <person name="Labutti K."/>
            <person name="Salamov A."/>
            <person name="Andreopoulos B."/>
            <person name="Baker S."/>
            <person name="Barry K."/>
            <person name="Bills G."/>
            <person name="Bluhm B."/>
            <person name="Cannon C."/>
            <person name="Castanera R."/>
            <person name="Culley D."/>
            <person name="Daum C."/>
            <person name="Ezra D."/>
            <person name="Gonzalez J."/>
            <person name="Henrissat B."/>
            <person name="Kuo A."/>
            <person name="Liang C."/>
            <person name="Lipzen A."/>
            <person name="Lutzoni F."/>
            <person name="Magnuson J."/>
            <person name="Mondo S."/>
            <person name="Nolan M."/>
            <person name="Ohm R."/>
            <person name="Pangilinan J."/>
            <person name="Park H.-J."/>
            <person name="Ramirez L."/>
            <person name="Alfaro M."/>
            <person name="Sun H."/>
            <person name="Tritt A."/>
            <person name="Yoshinaga Y."/>
            <person name="Zwiers L.-H."/>
            <person name="Turgeon B."/>
            <person name="Goodwin S."/>
            <person name="Spatafora J."/>
            <person name="Crous P."/>
            <person name="Grigoriev I."/>
        </authorList>
    </citation>
    <scope>NUCLEOTIDE SEQUENCE</scope>
    <source>
        <strain evidence="1">CBS 379.55</strain>
    </source>
</reference>
<keyword evidence="2" id="KW-1185">Reference proteome</keyword>
<dbReference type="Pfam" id="PF14124">
    <property type="entry name" value="DUF4291"/>
    <property type="match status" value="1"/>
</dbReference>
<dbReference type="AlphaFoldDB" id="A0A6A6K070"/>
<dbReference type="RefSeq" id="XP_033659055.1">
    <property type="nucleotide sequence ID" value="XM_033794664.1"/>
</dbReference>
<sequence length="217" mass="24695">MALPSPSTPYRQIRARFDSDTITVYQAYPSTIAIPAVANQKLDASPNFSVTRMTWIKPSWAWMLYRSGYSYKDQGQAHILALRMKQSTFLGLLRNAVLSHHSSVKEAKSKGEGRTGTVRVQWDPERTLRLEKLSYRSIQIGVPAAHVKELMDGIVEIEDVTQRVRELKSLLDEDVDGRLTLEDLIQKGLAPREAVFEVDEDLRRILEMDEQPTPKTL</sequence>
<gene>
    <name evidence="1" type="ORF">EI97DRAFT_31748</name>
</gene>
<dbReference type="GeneID" id="54547839"/>
<dbReference type="OrthoDB" id="413653at2759"/>
<name>A0A6A6K070_WESOR</name>
<protein>
    <recommendedName>
        <fullName evidence="3">ATP-dependent RNA helicase DHX8</fullName>
    </recommendedName>
</protein>
<evidence type="ECO:0008006" key="3">
    <source>
        <dbReference type="Google" id="ProtNLM"/>
    </source>
</evidence>
<evidence type="ECO:0000313" key="1">
    <source>
        <dbReference type="EMBL" id="KAF2281518.1"/>
    </source>
</evidence>
<dbReference type="InterPro" id="IPR025633">
    <property type="entry name" value="DUF4291"/>
</dbReference>
<proteinExistence type="predicted"/>